<dbReference type="RefSeq" id="WP_127191225.1">
    <property type="nucleotide sequence ID" value="NZ_RZNY01000004.1"/>
</dbReference>
<evidence type="ECO:0000313" key="2">
    <source>
        <dbReference type="Proteomes" id="UP000279446"/>
    </source>
</evidence>
<gene>
    <name evidence="1" type="ORF">EJP82_06445</name>
</gene>
<dbReference type="AlphaFoldDB" id="A0A3S1DRB0"/>
<reference evidence="1 2" key="1">
    <citation type="submission" date="2018-12" db="EMBL/GenBank/DDBJ databases">
        <authorList>
            <person name="Sun L."/>
            <person name="Chen Z."/>
        </authorList>
    </citation>
    <scope>NUCLEOTIDE SEQUENCE [LARGE SCALE GENOMIC DNA]</scope>
    <source>
        <strain evidence="1 2">DSM 15890</strain>
    </source>
</reference>
<comment type="caution">
    <text evidence="1">The sequence shown here is derived from an EMBL/GenBank/DDBJ whole genome shotgun (WGS) entry which is preliminary data.</text>
</comment>
<organism evidence="1 2">
    <name type="scientific">Paenibacillus anaericanus</name>
    <dbReference type="NCBI Taxonomy" id="170367"/>
    <lineage>
        <taxon>Bacteria</taxon>
        <taxon>Bacillati</taxon>
        <taxon>Bacillota</taxon>
        <taxon>Bacilli</taxon>
        <taxon>Bacillales</taxon>
        <taxon>Paenibacillaceae</taxon>
        <taxon>Paenibacillus</taxon>
    </lineage>
</organism>
<protein>
    <submittedName>
        <fullName evidence="1">Uncharacterized protein</fullName>
    </submittedName>
</protein>
<name>A0A3S1DRB0_9BACL</name>
<keyword evidence="2" id="KW-1185">Reference proteome</keyword>
<evidence type="ECO:0000313" key="1">
    <source>
        <dbReference type="EMBL" id="RUT47348.1"/>
    </source>
</evidence>
<accession>A0A3S1DRB0</accession>
<sequence length="283" mass="31943">MFQLKKIVPMFLTIFLIFTSVVSATESSITYSKEYNDFHRIHSVIVENGWGYLNEKNLLQITATADDLTITKEEYSKYLADIQSINNVVEEGGAIFDQNFNFYVRSLEEYKEFKDNTTSDNLDNLLILRSDNTIVPFSDPGAPPFKNMYSIAGINKTTVHNYFADMLNTLILSGMPNAGAIAYSNTVGFFVDKVKPGGAWDYKIVSGWGPWYNQLDLNFHSSREIQIAAYAGNYNYGFVGRELFTLSELLAAGDGISLITQQKLDGEDDKIPIRRGYSESAYY</sequence>
<dbReference type="EMBL" id="RZNY01000004">
    <property type="protein sequence ID" value="RUT47348.1"/>
    <property type="molecule type" value="Genomic_DNA"/>
</dbReference>
<dbReference type="OrthoDB" id="2161905at2"/>
<proteinExistence type="predicted"/>
<dbReference type="Proteomes" id="UP000279446">
    <property type="component" value="Unassembled WGS sequence"/>
</dbReference>